<evidence type="ECO:0000256" key="3">
    <source>
        <dbReference type="ARBA" id="ARBA00022898"/>
    </source>
</evidence>
<dbReference type="NCBIfam" id="NF003468">
    <property type="entry name" value="PRK05093.1"/>
    <property type="match status" value="1"/>
</dbReference>
<dbReference type="InterPro" id="IPR004636">
    <property type="entry name" value="AcOrn/SuccOrn_fam"/>
</dbReference>
<dbReference type="NCBIfam" id="TIGR03246">
    <property type="entry name" value="arg_catab_astC"/>
    <property type="match status" value="1"/>
</dbReference>
<dbReference type="AlphaFoldDB" id="A0A1C3EAB4"/>
<evidence type="ECO:0000313" key="5">
    <source>
        <dbReference type="EMBL" id="ODA30173.1"/>
    </source>
</evidence>
<dbReference type="InterPro" id="IPR050103">
    <property type="entry name" value="Class-III_PLP-dep_AT"/>
</dbReference>
<dbReference type="PROSITE" id="PS00600">
    <property type="entry name" value="AA_TRANSFER_CLASS_3"/>
    <property type="match status" value="1"/>
</dbReference>
<accession>A0A1C3EAB4</accession>
<comment type="similarity">
    <text evidence="4">Belongs to the class-III pyridoxal-phosphate-dependent aminotransferase family. ArgD subfamily.</text>
</comment>
<dbReference type="InterPro" id="IPR015424">
    <property type="entry name" value="PyrdxlP-dep_Trfase"/>
</dbReference>
<keyword evidence="3 4" id="KW-0663">Pyridoxal phosphate</keyword>
<keyword evidence="4" id="KW-0963">Cytoplasm</keyword>
<gene>
    <name evidence="4" type="primary">argD</name>
    <name evidence="5" type="ORF">A8L45_20955</name>
</gene>
<dbReference type="GO" id="GO:0003992">
    <property type="term" value="F:N2-acetyl-L-ornithine:2-oxoglutarate 5-aminotransferase activity"/>
    <property type="evidence" value="ECO:0007669"/>
    <property type="project" value="UniProtKB-UniRule"/>
</dbReference>
<evidence type="ECO:0000256" key="4">
    <source>
        <dbReference type="HAMAP-Rule" id="MF_01107"/>
    </source>
</evidence>
<keyword evidence="6" id="KW-1185">Reference proteome</keyword>
<dbReference type="Gene3D" id="3.40.640.10">
    <property type="entry name" value="Type I PLP-dependent aspartate aminotransferase-like (Major domain)"/>
    <property type="match status" value="1"/>
</dbReference>
<evidence type="ECO:0000256" key="2">
    <source>
        <dbReference type="ARBA" id="ARBA00022679"/>
    </source>
</evidence>
<keyword evidence="1 4" id="KW-0032">Aminotransferase</keyword>
<feature type="modified residue" description="N6-(pyridoxal phosphate)lysine" evidence="4">
    <location>
        <position position="254"/>
    </location>
</feature>
<feature type="binding site" evidence="4">
    <location>
        <position position="143"/>
    </location>
    <ligand>
        <name>N(2)-acetyl-L-ornithine</name>
        <dbReference type="ChEBI" id="CHEBI:57805"/>
    </ligand>
</feature>
<feature type="binding site" evidence="4">
    <location>
        <begin position="107"/>
        <end position="108"/>
    </location>
    <ligand>
        <name>pyridoxal 5'-phosphate</name>
        <dbReference type="ChEBI" id="CHEBI:597326"/>
    </ligand>
</feature>
<comment type="cofactor">
    <cofactor evidence="4">
        <name>pyridoxal 5'-phosphate</name>
        <dbReference type="ChEBI" id="CHEBI:597326"/>
    </cofactor>
    <text evidence="4">Binds 1 pyridoxal phosphate per subunit.</text>
</comment>
<dbReference type="InterPro" id="IPR005814">
    <property type="entry name" value="Aminotrans_3"/>
</dbReference>
<protein>
    <recommendedName>
        <fullName evidence="4">Acetylornithine aminotransferase</fullName>
        <shortName evidence="4">ACOAT</shortName>
        <ecNumber evidence="4">2.6.1.11</ecNumber>
    </recommendedName>
</protein>
<dbReference type="HAMAP" id="MF_01107">
    <property type="entry name" value="ArgD_aminotrans_3"/>
    <property type="match status" value="1"/>
</dbReference>
<keyword evidence="4" id="KW-0028">Amino-acid biosynthesis</keyword>
<keyword evidence="2 4" id="KW-0808">Transferase</keyword>
<dbReference type="NCBIfam" id="NF002325">
    <property type="entry name" value="PRK01278.1"/>
    <property type="match status" value="1"/>
</dbReference>
<dbReference type="PANTHER" id="PTHR11986:SF113">
    <property type="entry name" value="SUCCINYLORNITHINE TRANSAMINASE"/>
    <property type="match status" value="1"/>
</dbReference>
<reference evidence="5 6" key="1">
    <citation type="submission" date="2016-05" db="EMBL/GenBank/DDBJ databases">
        <title>Genomic Taxonomy of the Vibrionaceae.</title>
        <authorList>
            <person name="Gomez-Gil B."/>
            <person name="Enciso-Ibarra J."/>
        </authorList>
    </citation>
    <scope>NUCLEOTIDE SEQUENCE [LARGE SCALE GENOMIC DNA]</scope>
    <source>
        <strain evidence="5 6">CAIM 1920</strain>
    </source>
</reference>
<proteinExistence type="inferred from homology"/>
<dbReference type="InterPro" id="IPR015421">
    <property type="entry name" value="PyrdxlP-dep_Trfase_major"/>
</dbReference>
<feature type="binding site" evidence="4">
    <location>
        <position position="283"/>
    </location>
    <ligand>
        <name>pyridoxal 5'-phosphate</name>
        <dbReference type="ChEBI" id="CHEBI:597326"/>
    </ligand>
</feature>
<sequence length="405" mass="44034">MTAEFKVERKLFDEVMVPCYAPMEMIPDRGEGSRIWDQDGREYIDFAGGIAVSCLGHCHPVMVDALKAQAEKLWHLSNVMTNAPALRLAKKLTELCFAERVFFANSGAEANEAALKLARRWAKEVHGEEKSEIIAFTQGFHGRTFFTVTVGGQATYSDGFGPKPGHVTHLPYNDLSALSEAISSRTCAVMMEPLQGEGGIVTPDNEFLQGVRELCDKHDALLIFDEVQTGNGRTGTFYAYQQTGVVPDILSTAKSLGGGIPIGAMLTTAKLAEHMKIGTHGSTYGGNPLASAVAEAVIDEVSKPDVLEGVKVREKWFRDGLTRLNEKYDMFAEIRGKGLLMGAALNEKWQGRARDVLIAAGEEGLLLLVAGANVVRFTPSLVISEEEVMEGLSRLDRALAKLTAK</sequence>
<dbReference type="Proteomes" id="UP000094936">
    <property type="component" value="Unassembled WGS sequence"/>
</dbReference>
<feature type="binding site" evidence="4">
    <location>
        <position position="282"/>
    </location>
    <ligand>
        <name>N(2)-acetyl-L-ornithine</name>
        <dbReference type="ChEBI" id="CHEBI:57805"/>
    </ligand>
</feature>
<dbReference type="GO" id="GO:0005737">
    <property type="term" value="C:cytoplasm"/>
    <property type="evidence" value="ECO:0007669"/>
    <property type="project" value="UniProtKB-SubCell"/>
</dbReference>
<comment type="pathway">
    <text evidence="4">Amino-acid biosynthesis; L-arginine biosynthesis; N(2)-acetyl-L-ornithine from L-glutamate: step 4/4.</text>
</comment>
<keyword evidence="4" id="KW-0055">Arginine biosynthesis</keyword>
<dbReference type="InterPro" id="IPR015422">
    <property type="entry name" value="PyrdxlP-dep_Trfase_small"/>
</dbReference>
<dbReference type="EC" id="2.6.1.11" evidence="4"/>
<dbReference type="RefSeq" id="WP_068905309.1">
    <property type="nucleotide sequence ID" value="NZ_JBHUIF010000006.1"/>
</dbReference>
<dbReference type="PANTHER" id="PTHR11986">
    <property type="entry name" value="AMINOTRANSFERASE CLASS III"/>
    <property type="match status" value="1"/>
</dbReference>
<dbReference type="InterPro" id="IPR049704">
    <property type="entry name" value="Aminotrans_3_PPA_site"/>
</dbReference>
<dbReference type="Gene3D" id="3.90.1150.10">
    <property type="entry name" value="Aspartate Aminotransferase, domain 1"/>
    <property type="match status" value="1"/>
</dbReference>
<dbReference type="GO" id="GO:0030170">
    <property type="term" value="F:pyridoxal phosphate binding"/>
    <property type="evidence" value="ECO:0007669"/>
    <property type="project" value="InterPro"/>
</dbReference>
<feature type="binding site" evidence="4">
    <location>
        <begin position="225"/>
        <end position="228"/>
    </location>
    <ligand>
        <name>pyridoxal 5'-phosphate</name>
        <dbReference type="ChEBI" id="CHEBI:597326"/>
    </ligand>
</feature>
<dbReference type="NCBIfam" id="TIGR00707">
    <property type="entry name" value="argD"/>
    <property type="match status" value="1"/>
</dbReference>
<dbReference type="GO" id="GO:0006526">
    <property type="term" value="P:L-arginine biosynthetic process"/>
    <property type="evidence" value="ECO:0007669"/>
    <property type="project" value="UniProtKB-UniRule"/>
</dbReference>
<dbReference type="Pfam" id="PF00202">
    <property type="entry name" value="Aminotran_3"/>
    <property type="match status" value="1"/>
</dbReference>
<dbReference type="PIRSF" id="PIRSF000521">
    <property type="entry name" value="Transaminase_4ab_Lys_Orn"/>
    <property type="match status" value="1"/>
</dbReference>
<dbReference type="UniPathway" id="UPA00068">
    <property type="reaction ID" value="UER00109"/>
</dbReference>
<dbReference type="OrthoDB" id="9801052at2"/>
<comment type="subunit">
    <text evidence="4">Homodimer.</text>
</comment>
<comment type="subcellular location">
    <subcellularLocation>
        <location evidence="4">Cytoplasm</location>
    </subcellularLocation>
</comment>
<dbReference type="InterPro" id="IPR017652">
    <property type="entry name" value="Ac/SucOrn_transaminase_bac"/>
</dbReference>
<dbReference type="FunFam" id="3.40.640.10:FF:000004">
    <property type="entry name" value="Acetylornithine aminotransferase"/>
    <property type="match status" value="1"/>
</dbReference>
<name>A0A1C3EAB4_9GAMM</name>
<dbReference type="EMBL" id="LYBM01000057">
    <property type="protein sequence ID" value="ODA30173.1"/>
    <property type="molecule type" value="Genomic_DNA"/>
</dbReference>
<evidence type="ECO:0000256" key="1">
    <source>
        <dbReference type="ARBA" id="ARBA00022576"/>
    </source>
</evidence>
<comment type="catalytic activity">
    <reaction evidence="4">
        <text>N(2)-acetyl-L-ornithine + 2-oxoglutarate = N-acetyl-L-glutamate 5-semialdehyde + L-glutamate</text>
        <dbReference type="Rhea" id="RHEA:18049"/>
        <dbReference type="ChEBI" id="CHEBI:16810"/>
        <dbReference type="ChEBI" id="CHEBI:29123"/>
        <dbReference type="ChEBI" id="CHEBI:29985"/>
        <dbReference type="ChEBI" id="CHEBI:57805"/>
        <dbReference type="EC" id="2.6.1.11"/>
    </reaction>
</comment>
<evidence type="ECO:0000313" key="6">
    <source>
        <dbReference type="Proteomes" id="UP000094936"/>
    </source>
</evidence>
<feature type="binding site" evidence="4">
    <location>
        <position position="140"/>
    </location>
    <ligand>
        <name>pyridoxal 5'-phosphate</name>
        <dbReference type="ChEBI" id="CHEBI:597326"/>
    </ligand>
</feature>
<comment type="caution">
    <text evidence="5">The sequence shown here is derived from an EMBL/GenBank/DDBJ whole genome shotgun (WGS) entry which is preliminary data.</text>
</comment>
<dbReference type="STRING" id="1080227.A8L45_20955"/>
<comment type="miscellaneous">
    <text evidence="4">May also have succinyldiaminopimelate aminotransferase activity, thus carrying out the corresponding step in lysine biosynthesis.</text>
</comment>
<organism evidence="5 6">
    <name type="scientific">Veronia pacifica</name>
    <dbReference type="NCBI Taxonomy" id="1080227"/>
    <lineage>
        <taxon>Bacteria</taxon>
        <taxon>Pseudomonadati</taxon>
        <taxon>Pseudomonadota</taxon>
        <taxon>Gammaproteobacteria</taxon>
        <taxon>Vibrionales</taxon>
        <taxon>Vibrionaceae</taxon>
        <taxon>Veronia</taxon>
    </lineage>
</organism>
<dbReference type="SUPFAM" id="SSF53383">
    <property type="entry name" value="PLP-dependent transferases"/>
    <property type="match status" value="1"/>
</dbReference>
<dbReference type="GO" id="GO:0042802">
    <property type="term" value="F:identical protein binding"/>
    <property type="evidence" value="ECO:0007669"/>
    <property type="project" value="TreeGrafter"/>
</dbReference>
<dbReference type="CDD" id="cd00610">
    <property type="entry name" value="OAT_like"/>
    <property type="match status" value="1"/>
</dbReference>